<dbReference type="AlphaFoldDB" id="A0A0A9DYK8"/>
<protein>
    <submittedName>
        <fullName evidence="1">Uncharacterized protein</fullName>
    </submittedName>
</protein>
<accession>A0A0A9DYK8</accession>
<sequence>MQAWMQYRSINYFALGGGKIRVRFFC</sequence>
<organism evidence="1">
    <name type="scientific">Arundo donax</name>
    <name type="common">Giant reed</name>
    <name type="synonym">Donax arundinaceus</name>
    <dbReference type="NCBI Taxonomy" id="35708"/>
    <lineage>
        <taxon>Eukaryota</taxon>
        <taxon>Viridiplantae</taxon>
        <taxon>Streptophyta</taxon>
        <taxon>Embryophyta</taxon>
        <taxon>Tracheophyta</taxon>
        <taxon>Spermatophyta</taxon>
        <taxon>Magnoliopsida</taxon>
        <taxon>Liliopsida</taxon>
        <taxon>Poales</taxon>
        <taxon>Poaceae</taxon>
        <taxon>PACMAD clade</taxon>
        <taxon>Arundinoideae</taxon>
        <taxon>Arundineae</taxon>
        <taxon>Arundo</taxon>
    </lineage>
</organism>
<dbReference type="EMBL" id="GBRH01204301">
    <property type="protein sequence ID" value="JAD93594.1"/>
    <property type="molecule type" value="Transcribed_RNA"/>
</dbReference>
<evidence type="ECO:0000313" key="1">
    <source>
        <dbReference type="EMBL" id="JAD93594.1"/>
    </source>
</evidence>
<name>A0A0A9DYK8_ARUDO</name>
<reference evidence="1" key="1">
    <citation type="submission" date="2014-09" db="EMBL/GenBank/DDBJ databases">
        <authorList>
            <person name="Magalhaes I.L.F."/>
            <person name="Oliveira U."/>
            <person name="Santos F.R."/>
            <person name="Vidigal T.H.D.A."/>
            <person name="Brescovit A.D."/>
            <person name="Santos A.J."/>
        </authorList>
    </citation>
    <scope>NUCLEOTIDE SEQUENCE</scope>
    <source>
        <tissue evidence="1">Shoot tissue taken approximately 20 cm above the soil surface</tissue>
    </source>
</reference>
<reference evidence="1" key="2">
    <citation type="journal article" date="2015" name="Data Brief">
        <title>Shoot transcriptome of the giant reed, Arundo donax.</title>
        <authorList>
            <person name="Barrero R.A."/>
            <person name="Guerrero F.D."/>
            <person name="Moolhuijzen P."/>
            <person name="Goolsby J.A."/>
            <person name="Tidwell J."/>
            <person name="Bellgard S.E."/>
            <person name="Bellgard M.I."/>
        </authorList>
    </citation>
    <scope>NUCLEOTIDE SEQUENCE</scope>
    <source>
        <tissue evidence="1">Shoot tissue taken approximately 20 cm above the soil surface</tissue>
    </source>
</reference>
<proteinExistence type="predicted"/>